<comment type="similarity">
    <text evidence="1">Belongs to the methylthioribose kinase family.</text>
</comment>
<protein>
    <submittedName>
        <fullName evidence="6">Uncharacterized protein</fullName>
    </submittedName>
</protein>
<dbReference type="GO" id="GO:0005524">
    <property type="term" value="F:ATP binding"/>
    <property type="evidence" value="ECO:0007669"/>
    <property type="project" value="UniProtKB-KW"/>
</dbReference>
<evidence type="ECO:0000256" key="2">
    <source>
        <dbReference type="ARBA" id="ARBA00022679"/>
    </source>
</evidence>
<dbReference type="AlphaFoldDB" id="A0A7S3AXT4"/>
<keyword evidence="5" id="KW-0067">ATP-binding</keyword>
<dbReference type="InterPro" id="IPR011009">
    <property type="entry name" value="Kinase-like_dom_sf"/>
</dbReference>
<dbReference type="SUPFAM" id="SSF56112">
    <property type="entry name" value="Protein kinase-like (PK-like)"/>
    <property type="match status" value="1"/>
</dbReference>
<keyword evidence="4" id="KW-0418">Kinase</keyword>
<name>A0A7S3AXT4_9EUKA</name>
<evidence type="ECO:0000256" key="5">
    <source>
        <dbReference type="ARBA" id="ARBA00022840"/>
    </source>
</evidence>
<keyword evidence="3" id="KW-0547">Nucleotide-binding</keyword>
<gene>
    <name evidence="6" type="ORF">HERI1096_LOCUS18767</name>
</gene>
<sequence length="146" mass="15110">MAEWATASVKIIDPEFAVYAPPGLDIGCLLSGFVLAAVFHHTEQRSPAVSRLVAAIGELWTSYAATMAARHVAPAVLSATATDAVGFAGCEVARTALGFAGVRGLPIKEADLKEKAEALAVTIAHGCIVRRHAGLATLTSLLETLS</sequence>
<proteinExistence type="inferred from homology"/>
<evidence type="ECO:0000256" key="4">
    <source>
        <dbReference type="ARBA" id="ARBA00022777"/>
    </source>
</evidence>
<dbReference type="GO" id="GO:0016301">
    <property type="term" value="F:kinase activity"/>
    <property type="evidence" value="ECO:0007669"/>
    <property type="project" value="UniProtKB-KW"/>
</dbReference>
<reference evidence="6" key="1">
    <citation type="submission" date="2021-01" db="EMBL/GenBank/DDBJ databases">
        <authorList>
            <person name="Corre E."/>
            <person name="Pelletier E."/>
            <person name="Niang G."/>
            <person name="Scheremetjew M."/>
            <person name="Finn R."/>
            <person name="Kale V."/>
            <person name="Holt S."/>
            <person name="Cochrane G."/>
            <person name="Meng A."/>
            <person name="Brown T."/>
            <person name="Cohen L."/>
        </authorList>
    </citation>
    <scope>NUCLEOTIDE SEQUENCE</scope>
    <source>
        <strain evidence="6">CCMP281</strain>
    </source>
</reference>
<evidence type="ECO:0000256" key="1">
    <source>
        <dbReference type="ARBA" id="ARBA00010165"/>
    </source>
</evidence>
<dbReference type="PANTHER" id="PTHR34273:SF2">
    <property type="entry name" value="METHYLTHIORIBOSE KINASE"/>
    <property type="match status" value="1"/>
</dbReference>
<accession>A0A7S3AXT4</accession>
<dbReference type="Gene3D" id="3.90.1200.10">
    <property type="match status" value="1"/>
</dbReference>
<evidence type="ECO:0000256" key="3">
    <source>
        <dbReference type="ARBA" id="ARBA00022741"/>
    </source>
</evidence>
<organism evidence="6">
    <name type="scientific">Haptolina ericina</name>
    <dbReference type="NCBI Taxonomy" id="156174"/>
    <lineage>
        <taxon>Eukaryota</taxon>
        <taxon>Haptista</taxon>
        <taxon>Haptophyta</taxon>
        <taxon>Prymnesiophyceae</taxon>
        <taxon>Prymnesiales</taxon>
        <taxon>Prymnesiaceae</taxon>
        <taxon>Haptolina</taxon>
    </lineage>
</organism>
<evidence type="ECO:0000313" key="6">
    <source>
        <dbReference type="EMBL" id="CAE0118068.1"/>
    </source>
</evidence>
<keyword evidence="2" id="KW-0808">Transferase</keyword>
<dbReference type="EMBL" id="HBHX01033770">
    <property type="protein sequence ID" value="CAE0118068.1"/>
    <property type="molecule type" value="Transcribed_RNA"/>
</dbReference>
<dbReference type="PANTHER" id="PTHR34273">
    <property type="entry name" value="METHYLTHIORIBOSE KINASE"/>
    <property type="match status" value="1"/>
</dbReference>